<gene>
    <name evidence="7" type="ORF">KSZ_39680</name>
</gene>
<keyword evidence="4" id="KW-0804">Transcription</keyword>
<keyword evidence="8" id="KW-1185">Reference proteome</keyword>
<keyword evidence="2" id="KW-0805">Transcription regulation</keyword>
<dbReference type="InterPro" id="IPR039538">
    <property type="entry name" value="BetI_C"/>
</dbReference>
<accession>A0ABQ3VIE4</accession>
<dbReference type="InterPro" id="IPR001647">
    <property type="entry name" value="HTH_TetR"/>
</dbReference>
<dbReference type="EMBL" id="BNJJ01000010">
    <property type="protein sequence ID" value="GHO85962.1"/>
    <property type="molecule type" value="Genomic_DNA"/>
</dbReference>
<dbReference type="Gene3D" id="1.10.357.10">
    <property type="entry name" value="Tetracycline Repressor, domain 2"/>
    <property type="match status" value="1"/>
</dbReference>
<dbReference type="Pfam" id="PF13977">
    <property type="entry name" value="TetR_C_6"/>
    <property type="match status" value="1"/>
</dbReference>
<keyword evidence="3 5" id="KW-0238">DNA-binding</keyword>
<feature type="DNA-binding region" description="H-T-H motif" evidence="5">
    <location>
        <begin position="32"/>
        <end position="51"/>
    </location>
</feature>
<organism evidence="7 8">
    <name type="scientific">Dictyobacter formicarum</name>
    <dbReference type="NCBI Taxonomy" id="2778368"/>
    <lineage>
        <taxon>Bacteria</taxon>
        <taxon>Bacillati</taxon>
        <taxon>Chloroflexota</taxon>
        <taxon>Ktedonobacteria</taxon>
        <taxon>Ktedonobacterales</taxon>
        <taxon>Dictyobacteraceae</taxon>
        <taxon>Dictyobacter</taxon>
    </lineage>
</organism>
<reference evidence="7 8" key="1">
    <citation type="journal article" date="2021" name="Int. J. Syst. Evol. Microbiol.">
        <title>Reticulibacter mediterranei gen. nov., sp. nov., within the new family Reticulibacteraceae fam. nov., and Ktedonospora formicarum gen. nov., sp. nov., Ktedonobacter robiniae sp. nov., Dictyobacter formicarum sp. nov. and Dictyobacter arantiisoli sp. nov., belonging to the class Ktedonobacteria.</title>
        <authorList>
            <person name="Yabe S."/>
            <person name="Zheng Y."/>
            <person name="Wang C.M."/>
            <person name="Sakai Y."/>
            <person name="Abe K."/>
            <person name="Yokota A."/>
            <person name="Donadio S."/>
            <person name="Cavaletti L."/>
            <person name="Monciardini P."/>
        </authorList>
    </citation>
    <scope>NUCLEOTIDE SEQUENCE [LARGE SCALE GENOMIC DNA]</scope>
    <source>
        <strain evidence="7 8">SOSP1-9</strain>
    </source>
</reference>
<dbReference type="InterPro" id="IPR050109">
    <property type="entry name" value="HTH-type_TetR-like_transc_reg"/>
</dbReference>
<dbReference type="PANTHER" id="PTHR30055:SF234">
    <property type="entry name" value="HTH-TYPE TRANSCRIPTIONAL REGULATOR BETI"/>
    <property type="match status" value="1"/>
</dbReference>
<name>A0ABQ3VIE4_9CHLR</name>
<dbReference type="PANTHER" id="PTHR30055">
    <property type="entry name" value="HTH-TYPE TRANSCRIPTIONAL REGULATOR RUTR"/>
    <property type="match status" value="1"/>
</dbReference>
<protein>
    <recommendedName>
        <fullName evidence="6">HTH tetR-type domain-containing protein</fullName>
    </recommendedName>
</protein>
<keyword evidence="1" id="KW-0678">Repressor</keyword>
<evidence type="ECO:0000256" key="2">
    <source>
        <dbReference type="ARBA" id="ARBA00023015"/>
    </source>
</evidence>
<feature type="domain" description="HTH tetR-type" evidence="6">
    <location>
        <begin position="9"/>
        <end position="69"/>
    </location>
</feature>
<evidence type="ECO:0000256" key="1">
    <source>
        <dbReference type="ARBA" id="ARBA00022491"/>
    </source>
</evidence>
<dbReference type="InterPro" id="IPR036271">
    <property type="entry name" value="Tet_transcr_reg_TetR-rel_C_sf"/>
</dbReference>
<dbReference type="PROSITE" id="PS50977">
    <property type="entry name" value="HTH_TETR_2"/>
    <property type="match status" value="1"/>
</dbReference>
<evidence type="ECO:0000313" key="7">
    <source>
        <dbReference type="EMBL" id="GHO85962.1"/>
    </source>
</evidence>
<dbReference type="SUPFAM" id="SSF48498">
    <property type="entry name" value="Tetracyclin repressor-like, C-terminal domain"/>
    <property type="match status" value="1"/>
</dbReference>
<sequence>MPGKKETEVQRREQILQAAFKVALRERLEHLTIRQVAAEAHLSTGLVFFHFKSKEALLVALLDWLLNDLFETWEAPTTHSPRERLLGLIEQDVRDAYVERNQKSLAKLELLFDYWTLSTREPEIRQRMLTGIERSRQMFLPAARDLIKAEPARFPGVTPETLVTLILSLIQGYTLQNLLGNPHTTLDQFLTATRALLTPPTSTPPK</sequence>
<comment type="caution">
    <text evidence="7">The sequence shown here is derived from an EMBL/GenBank/DDBJ whole genome shotgun (WGS) entry which is preliminary data.</text>
</comment>
<proteinExistence type="predicted"/>
<evidence type="ECO:0000259" key="6">
    <source>
        <dbReference type="PROSITE" id="PS50977"/>
    </source>
</evidence>
<evidence type="ECO:0000313" key="8">
    <source>
        <dbReference type="Proteomes" id="UP000635565"/>
    </source>
</evidence>
<dbReference type="Pfam" id="PF00440">
    <property type="entry name" value="TetR_N"/>
    <property type="match status" value="1"/>
</dbReference>
<dbReference type="SUPFAM" id="SSF46689">
    <property type="entry name" value="Homeodomain-like"/>
    <property type="match status" value="1"/>
</dbReference>
<evidence type="ECO:0000256" key="4">
    <source>
        <dbReference type="ARBA" id="ARBA00023163"/>
    </source>
</evidence>
<evidence type="ECO:0000256" key="3">
    <source>
        <dbReference type="ARBA" id="ARBA00023125"/>
    </source>
</evidence>
<dbReference type="Proteomes" id="UP000635565">
    <property type="component" value="Unassembled WGS sequence"/>
</dbReference>
<dbReference type="RefSeq" id="WP_201363589.1">
    <property type="nucleotide sequence ID" value="NZ_BNJJ01000010.1"/>
</dbReference>
<dbReference type="InterPro" id="IPR009057">
    <property type="entry name" value="Homeodomain-like_sf"/>
</dbReference>
<evidence type="ECO:0000256" key="5">
    <source>
        <dbReference type="PROSITE-ProRule" id="PRU00335"/>
    </source>
</evidence>